<keyword evidence="3" id="KW-0540">Nuclease</keyword>
<dbReference type="RefSeq" id="WP_113904065.1">
    <property type="nucleotide sequence ID" value="NZ_QNSB01000005.1"/>
</dbReference>
<evidence type="ECO:0000313" key="3">
    <source>
        <dbReference type="EMBL" id="RBP71563.1"/>
    </source>
</evidence>
<dbReference type="GO" id="GO:0004519">
    <property type="term" value="F:endonuclease activity"/>
    <property type="evidence" value="ECO:0007669"/>
    <property type="project" value="UniProtKB-KW"/>
</dbReference>
<dbReference type="SMART" id="SM00507">
    <property type="entry name" value="HNHc"/>
    <property type="match status" value="1"/>
</dbReference>
<dbReference type="InterPro" id="IPR002711">
    <property type="entry name" value="HNH"/>
</dbReference>
<comment type="caution">
    <text evidence="3">The sequence shown here is derived from an EMBL/GenBank/DDBJ whole genome shotgun (WGS) entry which is preliminary data.</text>
</comment>
<evidence type="ECO:0000313" key="4">
    <source>
        <dbReference type="Proteomes" id="UP000253509"/>
    </source>
</evidence>
<evidence type="ECO:0000259" key="2">
    <source>
        <dbReference type="SMART" id="SM00507"/>
    </source>
</evidence>
<dbReference type="Pfam" id="PF01844">
    <property type="entry name" value="HNH"/>
    <property type="match status" value="1"/>
</dbReference>
<keyword evidence="3" id="KW-0378">Hydrolase</keyword>
<feature type="domain" description="HNH nuclease" evidence="2">
    <location>
        <begin position="47"/>
        <end position="97"/>
    </location>
</feature>
<dbReference type="InterPro" id="IPR003615">
    <property type="entry name" value="HNH_nuc"/>
</dbReference>
<dbReference type="CDD" id="cd00085">
    <property type="entry name" value="HNHc"/>
    <property type="match status" value="1"/>
</dbReference>
<dbReference type="GO" id="GO:0003676">
    <property type="term" value="F:nucleic acid binding"/>
    <property type="evidence" value="ECO:0007669"/>
    <property type="project" value="InterPro"/>
</dbReference>
<reference evidence="3 4" key="1">
    <citation type="submission" date="2018-06" db="EMBL/GenBank/DDBJ databases">
        <title>Freshwater and sediment microbial communities from various areas in North America, analyzing microbe dynamics in response to fracking.</title>
        <authorList>
            <person name="Lamendella R."/>
        </authorList>
    </citation>
    <scope>NUCLEOTIDE SEQUENCE [LARGE SCALE GENOMIC DNA]</scope>
    <source>
        <strain evidence="3 4">3b_TX</strain>
    </source>
</reference>
<name>A0A366II81_9MICO</name>
<gene>
    <name evidence="3" type="ORF">DFO65_105167</name>
</gene>
<dbReference type="EMBL" id="QNSB01000005">
    <property type="protein sequence ID" value="RBP71563.1"/>
    <property type="molecule type" value="Genomic_DNA"/>
</dbReference>
<dbReference type="GO" id="GO:0008270">
    <property type="term" value="F:zinc ion binding"/>
    <property type="evidence" value="ECO:0007669"/>
    <property type="project" value="InterPro"/>
</dbReference>
<keyword evidence="3" id="KW-0255">Endonuclease</keyword>
<dbReference type="Gene3D" id="1.10.30.50">
    <property type="match status" value="1"/>
</dbReference>
<feature type="region of interest" description="Disordered" evidence="1">
    <location>
        <begin position="115"/>
        <end position="151"/>
    </location>
</feature>
<protein>
    <submittedName>
        <fullName evidence="3">HNH endonuclease</fullName>
    </submittedName>
</protein>
<evidence type="ECO:0000256" key="1">
    <source>
        <dbReference type="SAM" id="MobiDB-lite"/>
    </source>
</evidence>
<accession>A0A366II81</accession>
<dbReference type="AlphaFoldDB" id="A0A366II81"/>
<proteinExistence type="predicted"/>
<sequence length="151" mass="17143">MTRLKPCIVCGTPSLDTRCDDHQLPTHSGTPNVDHPAYANRTRWKNLSRRLRRQQPFCERCGSRDRLSVDHIVRFTDRPEWAYELPNLRVLCKPCNSELAGVKASPEVEAAIAAKIRGDDPHLSYSPTPPGSRRERYTPPRGIFGQKGDRP</sequence>
<dbReference type="Proteomes" id="UP000253509">
    <property type="component" value="Unassembled WGS sequence"/>
</dbReference>
<organism evidence="3 4">
    <name type="scientific">Brevibacterium celere</name>
    <dbReference type="NCBI Taxonomy" id="225845"/>
    <lineage>
        <taxon>Bacteria</taxon>
        <taxon>Bacillati</taxon>
        <taxon>Actinomycetota</taxon>
        <taxon>Actinomycetes</taxon>
        <taxon>Micrococcales</taxon>
        <taxon>Brevibacteriaceae</taxon>
        <taxon>Brevibacterium</taxon>
    </lineage>
</organism>
<keyword evidence="4" id="KW-1185">Reference proteome</keyword>